<dbReference type="Gene3D" id="6.10.140.1330">
    <property type="match status" value="1"/>
</dbReference>
<keyword evidence="8 10" id="KW-0472">Membrane</keyword>
<accession>A0A430B7W7</accession>
<feature type="transmembrane region" description="Helical" evidence="10">
    <location>
        <begin position="388"/>
        <end position="411"/>
    </location>
</feature>
<dbReference type="GO" id="GO:0051453">
    <property type="term" value="P:regulation of intracellular pH"/>
    <property type="evidence" value="ECO:0007669"/>
    <property type="project" value="TreeGrafter"/>
</dbReference>
<feature type="domain" description="Cation/H+ exchanger transmembrane" evidence="11">
    <location>
        <begin position="10"/>
        <end position="413"/>
    </location>
</feature>
<evidence type="ECO:0000259" key="11">
    <source>
        <dbReference type="Pfam" id="PF00999"/>
    </source>
</evidence>
<evidence type="ECO:0000256" key="2">
    <source>
        <dbReference type="ARBA" id="ARBA00022448"/>
    </source>
</evidence>
<comment type="similarity">
    <text evidence="10">Belongs to the monovalent cation:proton antiporter 1 (CPA1) transporter (TC 2.A.36) family.</text>
</comment>
<dbReference type="EMBL" id="NGKB01000002">
    <property type="protein sequence ID" value="RSU16434.1"/>
    <property type="molecule type" value="Genomic_DNA"/>
</dbReference>
<evidence type="ECO:0000256" key="8">
    <source>
        <dbReference type="ARBA" id="ARBA00023136"/>
    </source>
</evidence>
<comment type="function">
    <text evidence="10">Na(+)/H(+) antiporter that extrudes sodium in exchange for external protons.</text>
</comment>
<feature type="transmembrane region" description="Helical" evidence="10">
    <location>
        <begin position="6"/>
        <end position="25"/>
    </location>
</feature>
<keyword evidence="7 10" id="KW-0406">Ion transport</keyword>
<keyword evidence="10" id="KW-0050">Antiport</keyword>
<dbReference type="InterPro" id="IPR006153">
    <property type="entry name" value="Cation/H_exchanger_TM"/>
</dbReference>
<organism evidence="12 13">
    <name type="scientific">Vagococcus carniphilus</name>
    <dbReference type="NCBI Taxonomy" id="218144"/>
    <lineage>
        <taxon>Bacteria</taxon>
        <taxon>Bacillati</taxon>
        <taxon>Bacillota</taxon>
        <taxon>Bacilli</taxon>
        <taxon>Lactobacillales</taxon>
        <taxon>Enterococcaceae</taxon>
        <taxon>Vagococcus</taxon>
    </lineage>
</organism>
<dbReference type="AlphaFoldDB" id="A0A430B7W7"/>
<comment type="caution">
    <text evidence="10">Lacks conserved residue(s) required for the propagation of feature annotation.</text>
</comment>
<dbReference type="GO" id="GO:0098719">
    <property type="term" value="P:sodium ion import across plasma membrane"/>
    <property type="evidence" value="ECO:0007669"/>
    <property type="project" value="TreeGrafter"/>
</dbReference>
<dbReference type="RefSeq" id="WP_126791619.1">
    <property type="nucleotide sequence ID" value="NZ_CP060720.1"/>
</dbReference>
<keyword evidence="4 10" id="KW-0812">Transmembrane</keyword>
<dbReference type="InterPro" id="IPR018422">
    <property type="entry name" value="Cation/H_exchanger_CPA1"/>
</dbReference>
<keyword evidence="13" id="KW-1185">Reference proteome</keyword>
<reference evidence="12 13" key="1">
    <citation type="submission" date="2017-05" db="EMBL/GenBank/DDBJ databases">
        <title>Vagococcus spp. assemblies.</title>
        <authorList>
            <person name="Gulvik C.A."/>
        </authorList>
    </citation>
    <scope>NUCLEOTIDE SEQUENCE [LARGE SCALE GENOMIC DNA]</scope>
    <source>
        <strain evidence="12 13">SS1714</strain>
    </source>
</reference>
<evidence type="ECO:0000256" key="5">
    <source>
        <dbReference type="ARBA" id="ARBA00022989"/>
    </source>
</evidence>
<dbReference type="InterPro" id="IPR004705">
    <property type="entry name" value="Cation/H_exchanger_CPA1_bac"/>
</dbReference>
<feature type="transmembrane region" description="Helical" evidence="10">
    <location>
        <begin position="223"/>
        <end position="252"/>
    </location>
</feature>
<dbReference type="GO" id="GO:0005886">
    <property type="term" value="C:plasma membrane"/>
    <property type="evidence" value="ECO:0007669"/>
    <property type="project" value="UniProtKB-SubCell"/>
</dbReference>
<evidence type="ECO:0000256" key="1">
    <source>
        <dbReference type="ARBA" id="ARBA00004651"/>
    </source>
</evidence>
<evidence type="ECO:0000256" key="4">
    <source>
        <dbReference type="ARBA" id="ARBA00022692"/>
    </source>
</evidence>
<keyword evidence="6 10" id="KW-0915">Sodium</keyword>
<feature type="transmembrane region" description="Helical" evidence="10">
    <location>
        <begin position="83"/>
        <end position="106"/>
    </location>
</feature>
<feature type="transmembrane region" description="Helical" evidence="10">
    <location>
        <begin position="350"/>
        <end position="376"/>
    </location>
</feature>
<evidence type="ECO:0000256" key="6">
    <source>
        <dbReference type="ARBA" id="ARBA00023053"/>
    </source>
</evidence>
<dbReference type="GO" id="GO:0015385">
    <property type="term" value="F:sodium:proton antiporter activity"/>
    <property type="evidence" value="ECO:0007669"/>
    <property type="project" value="InterPro"/>
</dbReference>
<feature type="transmembrane region" description="Helical" evidence="10">
    <location>
        <begin position="182"/>
        <end position="203"/>
    </location>
</feature>
<dbReference type="PANTHER" id="PTHR10110">
    <property type="entry name" value="SODIUM/HYDROGEN EXCHANGER"/>
    <property type="match status" value="1"/>
</dbReference>
<evidence type="ECO:0000313" key="13">
    <source>
        <dbReference type="Proteomes" id="UP000288028"/>
    </source>
</evidence>
<dbReference type="OrthoDB" id="9809206at2"/>
<sequence length="698" mass="79593">MAVLETTILLILLVIISNIISHYMVFMPTALIEIALGVMAALLLNVKIELETDWFMLLFIAPLLYADAKHFPKKELWELRAPIFANAIWLVLLTTLLGGFLINFFVAEISLPLSFALAAVLSPTDPVAVQGIAEQVKLPKRLLSLISGESLINDASGLIAFKYALAAFLTGSFSVKTATTDFLYMAFIGMLVGFLLSKLFYFVETILLRQGIQDVILHVSLQVLTPFIIFIAAEIFHASGVIAVVVAGVVSIQQEPLYRRQYSEIKLVSTRVWDIIIYQLNGIVFVVLGASLPFAMHSAIINPAINNWTLIGYVIIIWLILLIIRTIWSYGYMWFSYFKSRNLVNVKPKFYTALLTGLTGVRGAVTMAMVLSIPFFLLDGEIFKERYLIIFLASGVILTSLIVAVIALPVLTKKRTRLILTGDEAFMDTEFEESNVHSDLSEVEAKKLMTKKAINELQKELKTENKTVVTDILNDLDKQLKTLYLNDTITSNELYHKIEMDYRQIAVQNEFNAVMKLTNEHDFPRTIAKNYLQMLKYKKRAHSTNFTIVMKQSLFKAKKRTKRLLLKTFLHQKYDPKSNQRSVILLENESSKQAISALKSCQNELDTSDEHFVLKNSILHQIILEYQSKIDRITNYQLRQQEEYQIVYQEYFLKTLDEERTVIQCLFEQGKISSELAHQLRQSVNYNESTFLQGTFDD</sequence>
<gene>
    <name evidence="12" type="ORF">CBF28_02585</name>
</gene>
<feature type="transmembrane region" description="Helical" evidence="10">
    <location>
        <begin position="308"/>
        <end position="330"/>
    </location>
</feature>
<keyword evidence="9 10" id="KW-0739">Sodium transport</keyword>
<keyword evidence="3 10" id="KW-1003">Cell membrane</keyword>
<feature type="transmembrane region" description="Helical" evidence="10">
    <location>
        <begin position="272"/>
        <end position="296"/>
    </location>
</feature>
<keyword evidence="2 10" id="KW-0813">Transport</keyword>
<keyword evidence="5 10" id="KW-1133">Transmembrane helix</keyword>
<evidence type="ECO:0000256" key="9">
    <source>
        <dbReference type="ARBA" id="ARBA00023201"/>
    </source>
</evidence>
<evidence type="ECO:0000256" key="3">
    <source>
        <dbReference type="ARBA" id="ARBA00022475"/>
    </source>
</evidence>
<dbReference type="GO" id="GO:0015386">
    <property type="term" value="F:potassium:proton antiporter activity"/>
    <property type="evidence" value="ECO:0007669"/>
    <property type="project" value="TreeGrafter"/>
</dbReference>
<dbReference type="PANTHER" id="PTHR10110:SF86">
    <property type="entry name" value="SODIUM_HYDROGEN EXCHANGER 7"/>
    <property type="match status" value="1"/>
</dbReference>
<evidence type="ECO:0000256" key="10">
    <source>
        <dbReference type="RuleBase" id="RU366002"/>
    </source>
</evidence>
<evidence type="ECO:0000256" key="7">
    <source>
        <dbReference type="ARBA" id="ARBA00023065"/>
    </source>
</evidence>
<dbReference type="Pfam" id="PF00999">
    <property type="entry name" value="Na_H_Exchanger"/>
    <property type="match status" value="1"/>
</dbReference>
<protein>
    <submittedName>
        <fullName evidence="12">Na+/H+ antiporter</fullName>
    </submittedName>
</protein>
<proteinExistence type="inferred from homology"/>
<comment type="subcellular location">
    <subcellularLocation>
        <location evidence="1 10">Cell membrane</location>
        <topology evidence="1 10">Multi-pass membrane protein</topology>
    </subcellularLocation>
</comment>
<dbReference type="GeneID" id="95580471"/>
<dbReference type="NCBIfam" id="TIGR00831">
    <property type="entry name" value="a_cpa1"/>
    <property type="match status" value="1"/>
</dbReference>
<name>A0A430B7W7_9ENTE</name>
<feature type="transmembrane region" description="Helical" evidence="10">
    <location>
        <begin position="155"/>
        <end position="175"/>
    </location>
</feature>
<comment type="caution">
    <text evidence="12">The sequence shown here is derived from an EMBL/GenBank/DDBJ whole genome shotgun (WGS) entry which is preliminary data.</text>
</comment>
<evidence type="ECO:0000313" key="12">
    <source>
        <dbReference type="EMBL" id="RSU16434.1"/>
    </source>
</evidence>
<feature type="transmembrane region" description="Helical" evidence="10">
    <location>
        <begin position="30"/>
        <end position="48"/>
    </location>
</feature>
<dbReference type="Proteomes" id="UP000288028">
    <property type="component" value="Unassembled WGS sequence"/>
</dbReference>